<evidence type="ECO:0000256" key="3">
    <source>
        <dbReference type="ARBA" id="ARBA00022763"/>
    </source>
</evidence>
<evidence type="ECO:0000259" key="14">
    <source>
        <dbReference type="PROSITE" id="PS50162"/>
    </source>
</evidence>
<evidence type="ECO:0000256" key="1">
    <source>
        <dbReference type="ARBA" id="ARBA00022723"/>
    </source>
</evidence>
<evidence type="ECO:0000256" key="12">
    <source>
        <dbReference type="NCBIfam" id="TIGR00416"/>
    </source>
</evidence>
<feature type="region of interest" description="Lon-protease-like" evidence="11">
    <location>
        <begin position="354"/>
        <end position="451"/>
    </location>
</feature>
<evidence type="ECO:0000256" key="11">
    <source>
        <dbReference type="HAMAP-Rule" id="MF_01498"/>
    </source>
</evidence>
<proteinExistence type="inferred from homology"/>
<dbReference type="Pfam" id="PF18073">
    <property type="entry name" value="Zn_ribbon_LapB"/>
    <property type="match status" value="1"/>
</dbReference>
<dbReference type="KEGG" id="tper:IWA51_11890"/>
<organism evidence="15 16">
    <name type="scientific">Treponema peruense</name>
    <dbReference type="NCBI Taxonomy" id="2787628"/>
    <lineage>
        <taxon>Bacteria</taxon>
        <taxon>Pseudomonadati</taxon>
        <taxon>Spirochaetota</taxon>
        <taxon>Spirochaetia</taxon>
        <taxon>Spirochaetales</taxon>
        <taxon>Treponemataceae</taxon>
        <taxon>Treponema</taxon>
    </lineage>
</organism>
<keyword evidence="10 11" id="KW-0234">DNA repair</keyword>
<comment type="domain">
    <text evidence="11">The middle region has homology to RecA with ATPase motifs including the RadA KNRFG motif, while the C-terminus is homologous to Lon protease.</text>
</comment>
<dbReference type="Proteomes" id="UP000595224">
    <property type="component" value="Chromosome"/>
</dbReference>
<dbReference type="GO" id="GO:0003684">
    <property type="term" value="F:damaged DNA binding"/>
    <property type="evidence" value="ECO:0007669"/>
    <property type="project" value="InterPro"/>
</dbReference>
<dbReference type="GO" id="GO:0005524">
    <property type="term" value="F:ATP binding"/>
    <property type="evidence" value="ECO:0007669"/>
    <property type="project" value="UniProtKB-UniRule"/>
</dbReference>
<dbReference type="PANTHER" id="PTHR32472">
    <property type="entry name" value="DNA REPAIR PROTEIN RADA"/>
    <property type="match status" value="1"/>
</dbReference>
<dbReference type="GO" id="GO:0000725">
    <property type="term" value="P:recombinational repair"/>
    <property type="evidence" value="ECO:0007669"/>
    <property type="project" value="UniProtKB-UniRule"/>
</dbReference>
<dbReference type="Gene3D" id="3.40.50.300">
    <property type="entry name" value="P-loop containing nucleotide triphosphate hydrolases"/>
    <property type="match status" value="1"/>
</dbReference>
<feature type="short sequence motif" description="RadA KNRFG motif" evidence="11">
    <location>
        <begin position="254"/>
        <end position="258"/>
    </location>
</feature>
<dbReference type="SUPFAM" id="SSF52540">
    <property type="entry name" value="P-loop containing nucleoside triphosphate hydrolases"/>
    <property type="match status" value="1"/>
</dbReference>
<dbReference type="SUPFAM" id="SSF54211">
    <property type="entry name" value="Ribosomal protein S5 domain 2-like"/>
    <property type="match status" value="1"/>
</dbReference>
<dbReference type="Pfam" id="PF13541">
    <property type="entry name" value="ChlI"/>
    <property type="match status" value="1"/>
</dbReference>
<evidence type="ECO:0000256" key="8">
    <source>
        <dbReference type="ARBA" id="ARBA00023016"/>
    </source>
</evidence>
<keyword evidence="1 11" id="KW-0479">Metal-binding</keyword>
<sequence>MAKKKGSVFYKCSACGYSQPGWLGRCPECGEWNTLEECIVDPNAAGTAVHDKDSAVKAKPVPMGKIQIQDDGRISTGNAEFDRVLGGGATKRSAVLIGGEPGIGKSTLLLQTAAGIETKGRILYVSGEESASQIKGRAVRLGLQVDSVEILCTMRLEDILDALDQINPSVVIVDSIQTVYSVQAGIVPGTVSQLKYCSNELIGWVKERDSVLFMTAHVTKDGQISGPKSLEHMVDTVISFERSGDEFRFLRAQKNRFGSVDELGIFEMDSDGLKCVADPSALFITRREGGIPAGVACVPVFEGSRVFIVEIQALTVPAKSSLNRVYSEKIDSARVSRVAAVLEKRAGMKFSDQDIYINVAGGVRLTESAIDAALAAALYSARTDLPLPEKTLVVGELSLAGEIRPVTKLRQRVKTAAELGFDRIIAPEKELGSVRAENIKALVKLLFAKGS</sequence>
<evidence type="ECO:0000256" key="9">
    <source>
        <dbReference type="ARBA" id="ARBA00023125"/>
    </source>
</evidence>
<comment type="similarity">
    <text evidence="11 13">Belongs to the RecA family. RadA subfamily.</text>
</comment>
<keyword evidence="6 13" id="KW-0862">Zinc</keyword>
<accession>A0A7T3RDA0</accession>
<evidence type="ECO:0000313" key="16">
    <source>
        <dbReference type="Proteomes" id="UP000595224"/>
    </source>
</evidence>
<keyword evidence="4 13" id="KW-0863">Zinc-finger</keyword>
<dbReference type="Pfam" id="PF06745">
    <property type="entry name" value="ATPase"/>
    <property type="match status" value="1"/>
</dbReference>
<evidence type="ECO:0000256" key="6">
    <source>
        <dbReference type="ARBA" id="ARBA00022833"/>
    </source>
</evidence>
<evidence type="ECO:0000256" key="5">
    <source>
        <dbReference type="ARBA" id="ARBA00022801"/>
    </source>
</evidence>
<evidence type="ECO:0000256" key="7">
    <source>
        <dbReference type="ARBA" id="ARBA00022840"/>
    </source>
</evidence>
<dbReference type="EMBL" id="CP064936">
    <property type="protein sequence ID" value="QQA00935.1"/>
    <property type="molecule type" value="Genomic_DNA"/>
</dbReference>
<evidence type="ECO:0000313" key="15">
    <source>
        <dbReference type="EMBL" id="QQA00935.1"/>
    </source>
</evidence>
<keyword evidence="9 11" id="KW-0238">DNA-binding</keyword>
<dbReference type="PANTHER" id="PTHR32472:SF10">
    <property type="entry name" value="DNA REPAIR PROTEIN RADA-LIKE PROTEIN"/>
    <property type="match status" value="1"/>
</dbReference>
<dbReference type="GO" id="GO:0140664">
    <property type="term" value="F:ATP-dependent DNA damage sensor activity"/>
    <property type="evidence" value="ECO:0007669"/>
    <property type="project" value="InterPro"/>
</dbReference>
<dbReference type="Gene3D" id="3.30.230.10">
    <property type="match status" value="1"/>
</dbReference>
<evidence type="ECO:0000256" key="4">
    <source>
        <dbReference type="ARBA" id="ARBA00022771"/>
    </source>
</evidence>
<dbReference type="InterPro" id="IPR004504">
    <property type="entry name" value="DNA_repair_RadA"/>
</dbReference>
<keyword evidence="3 11" id="KW-0227">DNA damage</keyword>
<keyword evidence="7 11" id="KW-0067">ATP-binding</keyword>
<protein>
    <recommendedName>
        <fullName evidence="11 12">DNA repair protein RadA</fullName>
    </recommendedName>
</protein>
<evidence type="ECO:0000256" key="10">
    <source>
        <dbReference type="ARBA" id="ARBA00023204"/>
    </source>
</evidence>
<keyword evidence="5" id="KW-0378">Hydrolase</keyword>
<dbReference type="PROSITE" id="PS50162">
    <property type="entry name" value="RECA_2"/>
    <property type="match status" value="1"/>
</dbReference>
<dbReference type="InterPro" id="IPR020588">
    <property type="entry name" value="RecA_ATP-bd"/>
</dbReference>
<dbReference type="GO" id="GO:0008270">
    <property type="term" value="F:zinc ion binding"/>
    <property type="evidence" value="ECO:0007669"/>
    <property type="project" value="UniProtKB-KW"/>
</dbReference>
<dbReference type="AlphaFoldDB" id="A0A7T3RDA0"/>
<dbReference type="RefSeq" id="WP_198442553.1">
    <property type="nucleotide sequence ID" value="NZ_CBCSHE010000005.1"/>
</dbReference>
<feature type="domain" description="RecA family profile 1" evidence="14">
    <location>
        <begin position="70"/>
        <end position="218"/>
    </location>
</feature>
<dbReference type="NCBIfam" id="TIGR00416">
    <property type="entry name" value="sms"/>
    <property type="match status" value="1"/>
</dbReference>
<reference evidence="15 16" key="1">
    <citation type="submission" date="2020-11" db="EMBL/GenBank/DDBJ databases">
        <title>Treponema Peruensis nv. sp., first commensal Treponema isolated from human feces.</title>
        <authorList>
            <person name="Belkhou C."/>
            <person name="Raes J."/>
        </authorList>
    </citation>
    <scope>NUCLEOTIDE SEQUENCE [LARGE SCALE GENOMIC DNA]</scope>
    <source>
        <strain evidence="15 16">RCC2812</strain>
    </source>
</reference>
<dbReference type="PRINTS" id="PR01874">
    <property type="entry name" value="DNAREPAIRADA"/>
</dbReference>
<dbReference type="GO" id="GO:0005829">
    <property type="term" value="C:cytosol"/>
    <property type="evidence" value="ECO:0007669"/>
    <property type="project" value="TreeGrafter"/>
</dbReference>
<evidence type="ECO:0000256" key="2">
    <source>
        <dbReference type="ARBA" id="ARBA00022741"/>
    </source>
</evidence>
<comment type="function">
    <text evidence="11">Plays a role in repairing double-strand DNA breaks, probably involving stabilizing or processing branched DNA or blocked replication forks.</text>
</comment>
<comment type="function">
    <text evidence="13">DNA-dependent ATPase involved in processing of recombination intermediates, plays a role in repairing DNA breaks. Stimulates the branch migration of RecA-mediated strand transfer reactions, allowing the 3' invading strand to extend heteroduplex DNA faster. Binds ssDNA in the presence of ADP but not other nucleotides, has ATPase activity that is stimulated by ssDNA and various branched DNA structures, but inhibited by SSB. Does not have RecA's homology-searching function.</text>
</comment>
<dbReference type="InterPro" id="IPR020568">
    <property type="entry name" value="Ribosomal_Su5_D2-typ_SF"/>
</dbReference>
<evidence type="ECO:0000256" key="13">
    <source>
        <dbReference type="RuleBase" id="RU003555"/>
    </source>
</evidence>
<dbReference type="CDD" id="cd01121">
    <property type="entry name" value="RadA_SMS_N"/>
    <property type="match status" value="1"/>
</dbReference>
<dbReference type="InterPro" id="IPR014721">
    <property type="entry name" value="Ribsml_uS5_D2-typ_fold_subgr"/>
</dbReference>
<name>A0A7T3RDA0_9SPIR</name>
<keyword evidence="16" id="KW-1185">Reference proteome</keyword>
<feature type="binding site" evidence="11">
    <location>
        <begin position="99"/>
        <end position="106"/>
    </location>
    <ligand>
        <name>ATP</name>
        <dbReference type="ChEBI" id="CHEBI:30616"/>
    </ligand>
</feature>
<dbReference type="InterPro" id="IPR041166">
    <property type="entry name" value="Rubredoxin_2"/>
</dbReference>
<gene>
    <name evidence="11 15" type="primary">radA</name>
    <name evidence="15" type="ORF">IWA51_11890</name>
</gene>
<dbReference type="HAMAP" id="MF_01498">
    <property type="entry name" value="RadA_bact"/>
    <property type="match status" value="1"/>
</dbReference>
<dbReference type="InterPro" id="IPR003593">
    <property type="entry name" value="AAA+_ATPase"/>
</dbReference>
<dbReference type="GO" id="GO:0016787">
    <property type="term" value="F:hydrolase activity"/>
    <property type="evidence" value="ECO:0007669"/>
    <property type="project" value="UniProtKB-KW"/>
</dbReference>
<dbReference type="SMART" id="SM00382">
    <property type="entry name" value="AAA"/>
    <property type="match status" value="1"/>
</dbReference>
<keyword evidence="8 11" id="KW-0346">Stress response</keyword>
<dbReference type="InterPro" id="IPR014774">
    <property type="entry name" value="KaiC-like_dom"/>
</dbReference>
<dbReference type="InterPro" id="IPR027417">
    <property type="entry name" value="P-loop_NTPase"/>
</dbReference>
<keyword evidence="2 11" id="KW-0547">Nucleotide-binding</keyword>